<keyword evidence="9" id="KW-0676">Redox-active center</keyword>
<dbReference type="Gene3D" id="1.20.1440.130">
    <property type="entry name" value="VKOR domain"/>
    <property type="match status" value="1"/>
</dbReference>
<dbReference type="EMBL" id="FNUV01000002">
    <property type="protein sequence ID" value="SEF57265.1"/>
    <property type="molecule type" value="Genomic_DNA"/>
</dbReference>
<evidence type="ECO:0000256" key="3">
    <source>
        <dbReference type="ARBA" id="ARBA00022692"/>
    </source>
</evidence>
<evidence type="ECO:0000256" key="9">
    <source>
        <dbReference type="ARBA" id="ARBA00023284"/>
    </source>
</evidence>
<dbReference type="InterPro" id="IPR012932">
    <property type="entry name" value="VKOR"/>
</dbReference>
<evidence type="ECO:0000256" key="10">
    <source>
        <dbReference type="SAM" id="Phobius"/>
    </source>
</evidence>
<evidence type="ECO:0000313" key="12">
    <source>
        <dbReference type="EMBL" id="SEF57265.1"/>
    </source>
</evidence>
<evidence type="ECO:0000313" key="13">
    <source>
        <dbReference type="Proteomes" id="UP000236735"/>
    </source>
</evidence>
<feature type="transmembrane region" description="Helical" evidence="10">
    <location>
        <begin position="127"/>
        <end position="146"/>
    </location>
</feature>
<comment type="similarity">
    <text evidence="2">Belongs to the VKOR family.</text>
</comment>
<feature type="transmembrane region" description="Helical" evidence="10">
    <location>
        <begin position="287"/>
        <end position="308"/>
    </location>
</feature>
<dbReference type="AlphaFoldDB" id="A0A1H5T3C2"/>
<feature type="domain" description="Vitamin K epoxide reductase" evidence="11">
    <location>
        <begin position="153"/>
        <end position="270"/>
    </location>
</feature>
<dbReference type="GO" id="GO:0016491">
    <property type="term" value="F:oxidoreductase activity"/>
    <property type="evidence" value="ECO:0007669"/>
    <property type="project" value="UniProtKB-KW"/>
</dbReference>
<evidence type="ECO:0000256" key="7">
    <source>
        <dbReference type="ARBA" id="ARBA00023136"/>
    </source>
</evidence>
<dbReference type="GO" id="GO:0048038">
    <property type="term" value="F:quinone binding"/>
    <property type="evidence" value="ECO:0007669"/>
    <property type="project" value="UniProtKB-KW"/>
</dbReference>
<dbReference type="Gene3D" id="3.40.30.10">
    <property type="entry name" value="Glutaredoxin"/>
    <property type="match status" value="1"/>
</dbReference>
<feature type="transmembrane region" description="Helical" evidence="10">
    <location>
        <begin position="255"/>
        <end position="275"/>
    </location>
</feature>
<feature type="transmembrane region" description="Helical" evidence="10">
    <location>
        <begin position="201"/>
        <end position="221"/>
    </location>
</feature>
<protein>
    <submittedName>
        <fullName evidence="12">Uncharacterized membrane protein</fullName>
    </submittedName>
</protein>
<evidence type="ECO:0000256" key="1">
    <source>
        <dbReference type="ARBA" id="ARBA00004141"/>
    </source>
</evidence>
<keyword evidence="8" id="KW-1015">Disulfide bond</keyword>
<feature type="transmembrane region" description="Helical" evidence="10">
    <location>
        <begin position="152"/>
        <end position="170"/>
    </location>
</feature>
<dbReference type="CDD" id="cd12921">
    <property type="entry name" value="VKOR_4"/>
    <property type="match status" value="1"/>
</dbReference>
<organism evidence="12 13">
    <name type="scientific">Xylanibacter ruminicola</name>
    <name type="common">Prevotella ruminicola</name>
    <dbReference type="NCBI Taxonomy" id="839"/>
    <lineage>
        <taxon>Bacteria</taxon>
        <taxon>Pseudomonadati</taxon>
        <taxon>Bacteroidota</taxon>
        <taxon>Bacteroidia</taxon>
        <taxon>Bacteroidales</taxon>
        <taxon>Prevotellaceae</taxon>
        <taxon>Xylanibacter</taxon>
    </lineage>
</organism>
<evidence type="ECO:0000256" key="2">
    <source>
        <dbReference type="ARBA" id="ARBA00006214"/>
    </source>
</evidence>
<dbReference type="RefSeq" id="WP_146063088.1">
    <property type="nucleotide sequence ID" value="NZ_FNUV01000002.1"/>
</dbReference>
<keyword evidence="4" id="KW-0874">Quinone</keyword>
<evidence type="ECO:0000256" key="6">
    <source>
        <dbReference type="ARBA" id="ARBA00023002"/>
    </source>
</evidence>
<dbReference type="Pfam" id="PF07884">
    <property type="entry name" value="VKOR"/>
    <property type="match status" value="1"/>
</dbReference>
<dbReference type="Proteomes" id="UP000236735">
    <property type="component" value="Unassembled WGS sequence"/>
</dbReference>
<reference evidence="12 13" key="1">
    <citation type="submission" date="2016-10" db="EMBL/GenBank/DDBJ databases">
        <authorList>
            <person name="de Groot N.N."/>
        </authorList>
    </citation>
    <scope>NUCLEOTIDE SEQUENCE [LARGE SCALE GENOMIC DNA]</scope>
    <source>
        <strain evidence="12 13">AR32</strain>
    </source>
</reference>
<evidence type="ECO:0000256" key="4">
    <source>
        <dbReference type="ARBA" id="ARBA00022719"/>
    </source>
</evidence>
<evidence type="ECO:0000256" key="5">
    <source>
        <dbReference type="ARBA" id="ARBA00022989"/>
    </source>
</evidence>
<evidence type="ECO:0000259" key="11">
    <source>
        <dbReference type="Pfam" id="PF07884"/>
    </source>
</evidence>
<gene>
    <name evidence="12" type="ORF">SAMN05216354_0843</name>
</gene>
<keyword evidence="5 10" id="KW-1133">Transmembrane helix</keyword>
<evidence type="ECO:0000256" key="8">
    <source>
        <dbReference type="ARBA" id="ARBA00023157"/>
    </source>
</evidence>
<dbReference type="SUPFAM" id="SSF52833">
    <property type="entry name" value="Thioredoxin-like"/>
    <property type="match status" value="1"/>
</dbReference>
<keyword evidence="7 10" id="KW-0472">Membrane</keyword>
<keyword evidence="3 10" id="KW-0812">Transmembrane</keyword>
<accession>A0A1H5T3C2</accession>
<dbReference type="InterPro" id="IPR038354">
    <property type="entry name" value="VKOR_sf"/>
</dbReference>
<comment type="subcellular location">
    <subcellularLocation>
        <location evidence="1">Membrane</location>
        <topology evidence="1">Multi-pass membrane protein</topology>
    </subcellularLocation>
</comment>
<feature type="transmembrane region" description="Helical" evidence="10">
    <location>
        <begin position="227"/>
        <end position="246"/>
    </location>
</feature>
<name>A0A1H5T3C2_XYLRU</name>
<dbReference type="GO" id="GO:0016020">
    <property type="term" value="C:membrane"/>
    <property type="evidence" value="ECO:0007669"/>
    <property type="project" value="UniProtKB-SubCell"/>
</dbReference>
<keyword evidence="6" id="KW-0560">Oxidoreductase</keyword>
<dbReference type="InterPro" id="IPR036249">
    <property type="entry name" value="Thioredoxin-like_sf"/>
</dbReference>
<sequence length="431" mass="49342">MDLEKKTLKKLLQSIGVKVPNSVVKRLLDTPVGTTLRGLSDALDSLNIDNDVYQLPPEYLKELDYPYVMVLPHREDAFAVVENEENRIKAMPEWKGVVLVARKTSETFIYKNVWLRNAVGYIIDNQMYLIIATLLFLFIVFAWPGLRVVCHSVMSALGIWVSTILLRRDYGGDILEKYCKIGKVVDCEQVLSSKGSLLFGLFRMSDLAFLFFSTQLFFALIANSDLLGYAFLLLLVGCCFTLYSVIYQIAVIRKICLYCMAINLMVWIDTIMFAFNRITINLQTPFVLILSGVVAYVTWYIVIHYLSVASQNESFKHRDSALYNKELFDWLLSKERPIDEVDDKYADVGGVGEDNIITLFVHPGCKKCKRVYKYIPELRKVAKVKTVSLASNDIALNEYCRKNHIDKTPTIVFNGRELPELYSVENLKYVL</sequence>
<proteinExistence type="inferred from homology"/>